<dbReference type="PROSITE" id="PS51999">
    <property type="entry name" value="ZF_GRF"/>
    <property type="match status" value="2"/>
</dbReference>
<sequence>MVEGPGCTRNGRKVQIAVGKAATAAVHVADSNDASPSSSTSPLPHHVAQELSEQTLTEAFTVGKELFLVFSDTNEKDNVLRLHFGMNGSLNARRAYTNKSNQKKASGAAPWKQNKTPCLRLYFTEVNYKTVSADAARDKLFRLNSRDVCSALFNAQDAFTSLRQAGQHMSISDALLNQDIFPGVGNIIKIESLHRSLVDPRKIVNTLSDQELRRIVRHTRKFSMDWLNTGRAGTKLVYNQTVCGTCGGMTVKMQKIGGGGDRNTSGNGQAFMSRVTFWCTACQPLSSSLAAGNASNKENFVQHSTMGTTQPFSNQQHSSNINNNSAPVASQVQPLRCNAQCPQHGTKSIKLCRTRNSNSQNTLRIFFTCKLKGCQYFSWADATFPFCPCGKKTVLRVSKTERSGGRWFLCCSLGVDKSSKDKNGCGHFDWAKEEHLAPLGSHLSPLL</sequence>
<evidence type="ECO:0000313" key="17">
    <source>
        <dbReference type="Proteomes" id="UP000001449"/>
    </source>
</evidence>
<evidence type="ECO:0000256" key="6">
    <source>
        <dbReference type="ARBA" id="ARBA00022801"/>
    </source>
</evidence>
<comment type="similarity">
    <text evidence="2">Belongs to the FPG family.</text>
</comment>
<dbReference type="EMBL" id="CM000641">
    <property type="protein sequence ID" value="EED93519.1"/>
    <property type="molecule type" value="Genomic_DNA"/>
</dbReference>
<dbReference type="PaxDb" id="35128-Thaps262318"/>
<evidence type="ECO:0000259" key="15">
    <source>
        <dbReference type="PROSITE" id="PS51999"/>
    </source>
</evidence>
<keyword evidence="5 13" id="KW-0863">Zinc-finger</keyword>
<dbReference type="GO" id="GO:0006284">
    <property type="term" value="P:base-excision repair"/>
    <property type="evidence" value="ECO:0000318"/>
    <property type="project" value="GO_Central"/>
</dbReference>
<keyword evidence="8" id="KW-0238">DNA-binding</keyword>
<dbReference type="GO" id="GO:0008270">
    <property type="term" value="F:zinc ion binding"/>
    <property type="evidence" value="ECO:0007669"/>
    <property type="project" value="UniProtKB-KW"/>
</dbReference>
<dbReference type="GO" id="GO:0008534">
    <property type="term" value="F:oxidized purine nucleobase lesion DNA N-glycosylase activity"/>
    <property type="evidence" value="ECO:0007669"/>
    <property type="project" value="UniProtKB-EC"/>
</dbReference>
<dbReference type="eggNOG" id="ENOG502SA5F">
    <property type="taxonomic scope" value="Eukaryota"/>
</dbReference>
<dbReference type="AlphaFoldDB" id="B8C0H8"/>
<dbReference type="Pfam" id="PF06839">
    <property type="entry name" value="Zn_ribbon_GRF"/>
    <property type="match status" value="1"/>
</dbReference>
<dbReference type="STRING" id="35128.B8C0H8"/>
<dbReference type="Gene3D" id="1.10.8.50">
    <property type="match status" value="1"/>
</dbReference>
<dbReference type="Proteomes" id="UP000001449">
    <property type="component" value="Chromosome 4"/>
</dbReference>
<evidence type="ECO:0000313" key="16">
    <source>
        <dbReference type="EMBL" id="EED93519.1"/>
    </source>
</evidence>
<dbReference type="KEGG" id="tps:THAPSDRAFT_262318"/>
<dbReference type="SUPFAM" id="SSF81624">
    <property type="entry name" value="N-terminal domain of MutM-like DNA repair proteins"/>
    <property type="match status" value="1"/>
</dbReference>
<evidence type="ECO:0000256" key="3">
    <source>
        <dbReference type="ARBA" id="ARBA00022723"/>
    </source>
</evidence>
<feature type="domain" description="GRF-type" evidence="15">
    <location>
        <begin position="387"/>
        <end position="434"/>
    </location>
</feature>
<evidence type="ECO:0000259" key="14">
    <source>
        <dbReference type="PROSITE" id="PS51068"/>
    </source>
</evidence>
<dbReference type="PROSITE" id="PS51068">
    <property type="entry name" value="FPG_CAT"/>
    <property type="match status" value="1"/>
</dbReference>
<dbReference type="GO" id="GO:0003684">
    <property type="term" value="F:damaged DNA binding"/>
    <property type="evidence" value="ECO:0007669"/>
    <property type="project" value="InterPro"/>
</dbReference>
<dbReference type="PANTHER" id="PTHR22993:SF9">
    <property type="entry name" value="FORMAMIDOPYRIMIDINE-DNA GLYCOSYLASE"/>
    <property type="match status" value="1"/>
</dbReference>
<dbReference type="InterPro" id="IPR010666">
    <property type="entry name" value="Znf_GRF"/>
</dbReference>
<reference evidence="16 17" key="1">
    <citation type="journal article" date="2004" name="Science">
        <title>The genome of the diatom Thalassiosira pseudonana: ecology, evolution, and metabolism.</title>
        <authorList>
            <person name="Armbrust E.V."/>
            <person name="Berges J.A."/>
            <person name="Bowler C."/>
            <person name="Green B.R."/>
            <person name="Martinez D."/>
            <person name="Putnam N.H."/>
            <person name="Zhou S."/>
            <person name="Allen A.E."/>
            <person name="Apt K.E."/>
            <person name="Bechner M."/>
            <person name="Brzezinski M.A."/>
            <person name="Chaal B.K."/>
            <person name="Chiovitti A."/>
            <person name="Davis A.K."/>
            <person name="Demarest M.S."/>
            <person name="Detter J.C."/>
            <person name="Glavina T."/>
            <person name="Goodstein D."/>
            <person name="Hadi M.Z."/>
            <person name="Hellsten U."/>
            <person name="Hildebrand M."/>
            <person name="Jenkins B.D."/>
            <person name="Jurka J."/>
            <person name="Kapitonov V.V."/>
            <person name="Kroger N."/>
            <person name="Lau W.W."/>
            <person name="Lane T.W."/>
            <person name="Larimer F.W."/>
            <person name="Lippmeier J.C."/>
            <person name="Lucas S."/>
            <person name="Medina M."/>
            <person name="Montsant A."/>
            <person name="Obornik M."/>
            <person name="Parker M.S."/>
            <person name="Palenik B."/>
            <person name="Pazour G.J."/>
            <person name="Richardson P.M."/>
            <person name="Rynearson T.A."/>
            <person name="Saito M.A."/>
            <person name="Schwartz D.C."/>
            <person name="Thamatrakoln K."/>
            <person name="Valentin K."/>
            <person name="Vardi A."/>
            <person name="Wilkerson F.P."/>
            <person name="Rokhsar D.S."/>
        </authorList>
    </citation>
    <scope>NUCLEOTIDE SEQUENCE [LARGE SCALE GENOMIC DNA]</scope>
    <source>
        <strain evidence="16 17">CCMP1335</strain>
    </source>
</reference>
<dbReference type="Gene3D" id="3.20.190.10">
    <property type="entry name" value="MutM-like, N-terminal"/>
    <property type="match status" value="1"/>
</dbReference>
<keyword evidence="7" id="KW-0862">Zinc</keyword>
<evidence type="ECO:0000256" key="11">
    <source>
        <dbReference type="ARBA" id="ARBA00023268"/>
    </source>
</evidence>
<dbReference type="SMART" id="SM01232">
    <property type="entry name" value="H2TH"/>
    <property type="match status" value="1"/>
</dbReference>
<dbReference type="GO" id="GO:0019104">
    <property type="term" value="F:DNA N-glycosylase activity"/>
    <property type="evidence" value="ECO:0000318"/>
    <property type="project" value="GO_Central"/>
</dbReference>
<dbReference type="HOGENOM" id="CLU_613257_0_0_1"/>
<dbReference type="CDD" id="cd08969">
    <property type="entry name" value="MeNeil3_N"/>
    <property type="match status" value="1"/>
</dbReference>
<keyword evidence="11" id="KW-0511">Multifunctional enzyme</keyword>
<feature type="domain" description="Formamidopyrimidine-DNA glycosylase catalytic" evidence="14">
    <location>
        <begin position="2"/>
        <end position="107"/>
    </location>
</feature>
<evidence type="ECO:0000256" key="13">
    <source>
        <dbReference type="PROSITE-ProRule" id="PRU01343"/>
    </source>
</evidence>
<keyword evidence="4" id="KW-0227">DNA damage</keyword>
<dbReference type="Pfam" id="PF06831">
    <property type="entry name" value="H2TH"/>
    <property type="match status" value="1"/>
</dbReference>
<evidence type="ECO:0000256" key="2">
    <source>
        <dbReference type="ARBA" id="ARBA00009409"/>
    </source>
</evidence>
<dbReference type="RefSeq" id="XP_002289982.1">
    <property type="nucleotide sequence ID" value="XM_002289946.1"/>
</dbReference>
<protein>
    <submittedName>
        <fullName evidence="16">Glycosylase</fullName>
    </submittedName>
</protein>
<dbReference type="GO" id="GO:0003906">
    <property type="term" value="F:DNA-(apurinic or apyrimidinic site) endonuclease activity"/>
    <property type="evidence" value="ECO:0000318"/>
    <property type="project" value="GO_Central"/>
</dbReference>
<feature type="domain" description="GRF-type" evidence="15">
    <location>
        <begin position="341"/>
        <end position="383"/>
    </location>
</feature>
<dbReference type="InterPro" id="IPR010979">
    <property type="entry name" value="Ribosomal_uS13-like_H2TH"/>
</dbReference>
<keyword evidence="17" id="KW-1185">Reference proteome</keyword>
<dbReference type="InParanoid" id="B8C0H8"/>
<dbReference type="GeneID" id="7451378"/>
<gene>
    <name evidence="16" type="primary">Fpg</name>
    <name evidence="16" type="ORF">THAPSDRAFT_262318</name>
</gene>
<keyword evidence="9" id="KW-0234">DNA repair</keyword>
<feature type="non-terminal residue" evidence="16">
    <location>
        <position position="1"/>
    </location>
</feature>
<dbReference type="InterPro" id="IPR035937">
    <property type="entry name" value="FPG_N"/>
</dbReference>
<keyword evidence="10" id="KW-0456">Lyase</keyword>
<dbReference type="PANTHER" id="PTHR22993">
    <property type="entry name" value="FORMAMIDOPYRIMIDINE-DNA GLYCOSYLASE"/>
    <property type="match status" value="1"/>
</dbReference>
<dbReference type="SUPFAM" id="SSF46946">
    <property type="entry name" value="S13-like H2TH domain"/>
    <property type="match status" value="1"/>
</dbReference>
<evidence type="ECO:0000256" key="1">
    <source>
        <dbReference type="ARBA" id="ARBA00001668"/>
    </source>
</evidence>
<keyword evidence="3" id="KW-0479">Metal-binding</keyword>
<proteinExistence type="inferred from homology"/>
<evidence type="ECO:0000256" key="9">
    <source>
        <dbReference type="ARBA" id="ARBA00023204"/>
    </source>
</evidence>
<evidence type="ECO:0000256" key="7">
    <source>
        <dbReference type="ARBA" id="ARBA00022833"/>
    </source>
</evidence>
<dbReference type="GO" id="GO:0005634">
    <property type="term" value="C:nucleus"/>
    <property type="evidence" value="ECO:0000318"/>
    <property type="project" value="GO_Central"/>
</dbReference>
<name>B8C0H8_THAPS</name>
<evidence type="ECO:0000256" key="8">
    <source>
        <dbReference type="ARBA" id="ARBA00023125"/>
    </source>
</evidence>
<evidence type="ECO:0000256" key="12">
    <source>
        <dbReference type="ARBA" id="ARBA00023295"/>
    </source>
</evidence>
<dbReference type="GO" id="GO:0016829">
    <property type="term" value="F:lyase activity"/>
    <property type="evidence" value="ECO:0007669"/>
    <property type="project" value="UniProtKB-KW"/>
</dbReference>
<keyword evidence="12" id="KW-0326">Glycosidase</keyword>
<dbReference type="OMA" id="MYFGEIC"/>
<evidence type="ECO:0000256" key="4">
    <source>
        <dbReference type="ARBA" id="ARBA00022763"/>
    </source>
</evidence>
<evidence type="ECO:0000256" key="10">
    <source>
        <dbReference type="ARBA" id="ARBA00023239"/>
    </source>
</evidence>
<evidence type="ECO:0000256" key="5">
    <source>
        <dbReference type="ARBA" id="ARBA00022771"/>
    </source>
</evidence>
<dbReference type="InterPro" id="IPR012319">
    <property type="entry name" value="FPG_cat"/>
</dbReference>
<dbReference type="InterPro" id="IPR015886">
    <property type="entry name" value="H2TH_FPG"/>
</dbReference>
<comment type="catalytic activity">
    <reaction evidence="1">
        <text>Hydrolysis of DNA containing ring-opened 7-methylguanine residues, releasing 2,6-diamino-4-hydroxy-5-(N-methyl)formamidopyrimidine.</text>
        <dbReference type="EC" id="3.2.2.23"/>
    </reaction>
</comment>
<organism evidence="16 17">
    <name type="scientific">Thalassiosira pseudonana</name>
    <name type="common">Marine diatom</name>
    <name type="synonym">Cyclotella nana</name>
    <dbReference type="NCBI Taxonomy" id="35128"/>
    <lineage>
        <taxon>Eukaryota</taxon>
        <taxon>Sar</taxon>
        <taxon>Stramenopiles</taxon>
        <taxon>Ochrophyta</taxon>
        <taxon>Bacillariophyta</taxon>
        <taxon>Coscinodiscophyceae</taxon>
        <taxon>Thalassiosirophycidae</taxon>
        <taxon>Thalassiosirales</taxon>
        <taxon>Thalassiosiraceae</taxon>
        <taxon>Thalassiosira</taxon>
    </lineage>
</organism>
<accession>B8C0H8</accession>
<reference evidence="16 17" key="2">
    <citation type="journal article" date="2008" name="Nature">
        <title>The Phaeodactylum genome reveals the evolutionary history of diatom genomes.</title>
        <authorList>
            <person name="Bowler C."/>
            <person name="Allen A.E."/>
            <person name="Badger J.H."/>
            <person name="Grimwood J."/>
            <person name="Jabbari K."/>
            <person name="Kuo A."/>
            <person name="Maheswari U."/>
            <person name="Martens C."/>
            <person name="Maumus F."/>
            <person name="Otillar R.P."/>
            <person name="Rayko E."/>
            <person name="Salamov A."/>
            <person name="Vandepoele K."/>
            <person name="Beszteri B."/>
            <person name="Gruber A."/>
            <person name="Heijde M."/>
            <person name="Katinka M."/>
            <person name="Mock T."/>
            <person name="Valentin K."/>
            <person name="Verret F."/>
            <person name="Berges J.A."/>
            <person name="Brownlee C."/>
            <person name="Cadoret J.P."/>
            <person name="Chiovitti A."/>
            <person name="Choi C.J."/>
            <person name="Coesel S."/>
            <person name="De Martino A."/>
            <person name="Detter J.C."/>
            <person name="Durkin C."/>
            <person name="Falciatore A."/>
            <person name="Fournet J."/>
            <person name="Haruta M."/>
            <person name="Huysman M.J."/>
            <person name="Jenkins B.D."/>
            <person name="Jiroutova K."/>
            <person name="Jorgensen R.E."/>
            <person name="Joubert Y."/>
            <person name="Kaplan A."/>
            <person name="Kroger N."/>
            <person name="Kroth P.G."/>
            <person name="La Roche J."/>
            <person name="Lindquist E."/>
            <person name="Lommer M."/>
            <person name="Martin-Jezequel V."/>
            <person name="Lopez P.J."/>
            <person name="Lucas S."/>
            <person name="Mangogna M."/>
            <person name="McGinnis K."/>
            <person name="Medlin L.K."/>
            <person name="Montsant A."/>
            <person name="Oudot-Le Secq M.P."/>
            <person name="Napoli C."/>
            <person name="Obornik M."/>
            <person name="Parker M.S."/>
            <person name="Petit J.L."/>
            <person name="Porcel B.M."/>
            <person name="Poulsen N."/>
            <person name="Robison M."/>
            <person name="Rychlewski L."/>
            <person name="Rynearson T.A."/>
            <person name="Schmutz J."/>
            <person name="Shapiro H."/>
            <person name="Siaut M."/>
            <person name="Stanley M."/>
            <person name="Sussman M.R."/>
            <person name="Taylor A.R."/>
            <person name="Vardi A."/>
            <person name="von Dassow P."/>
            <person name="Vyverman W."/>
            <person name="Willis A."/>
            <person name="Wyrwicz L.S."/>
            <person name="Rokhsar D.S."/>
            <person name="Weissenbach J."/>
            <person name="Armbrust E.V."/>
            <person name="Green B.R."/>
            <person name="Van de Peer Y."/>
            <person name="Grigoriev I.V."/>
        </authorList>
    </citation>
    <scope>NUCLEOTIDE SEQUENCE [LARGE SCALE GENOMIC DNA]</scope>
    <source>
        <strain evidence="16 17">CCMP1335</strain>
    </source>
</reference>
<keyword evidence="6" id="KW-0378">Hydrolase</keyword>